<organism evidence="3 4">
    <name type="scientific">Diatraea saccharalis</name>
    <name type="common">sugarcane borer</name>
    <dbReference type="NCBI Taxonomy" id="40085"/>
    <lineage>
        <taxon>Eukaryota</taxon>
        <taxon>Metazoa</taxon>
        <taxon>Ecdysozoa</taxon>
        <taxon>Arthropoda</taxon>
        <taxon>Hexapoda</taxon>
        <taxon>Insecta</taxon>
        <taxon>Pterygota</taxon>
        <taxon>Neoptera</taxon>
        <taxon>Endopterygota</taxon>
        <taxon>Lepidoptera</taxon>
        <taxon>Glossata</taxon>
        <taxon>Ditrysia</taxon>
        <taxon>Pyraloidea</taxon>
        <taxon>Crambidae</taxon>
        <taxon>Crambinae</taxon>
        <taxon>Diatraea</taxon>
    </lineage>
</organism>
<proteinExistence type="predicted"/>
<accession>A0A9P0C623</accession>
<evidence type="ECO:0000313" key="3">
    <source>
        <dbReference type="EMBL" id="CAH0748123.1"/>
    </source>
</evidence>
<dbReference type="Pfam" id="PF00010">
    <property type="entry name" value="HLH"/>
    <property type="match status" value="1"/>
</dbReference>
<feature type="domain" description="BHLH" evidence="2">
    <location>
        <begin position="28"/>
        <end position="89"/>
    </location>
</feature>
<feature type="compositionally biased region" description="Basic and acidic residues" evidence="1">
    <location>
        <begin position="285"/>
        <end position="317"/>
    </location>
</feature>
<protein>
    <recommendedName>
        <fullName evidence="2">BHLH domain-containing protein</fullName>
    </recommendedName>
</protein>
<name>A0A9P0C623_9NEOP</name>
<gene>
    <name evidence="3" type="ORF">DIATSA_LOCUS1818</name>
</gene>
<feature type="compositionally biased region" description="Polar residues" evidence="1">
    <location>
        <begin position="507"/>
        <end position="526"/>
    </location>
</feature>
<feature type="compositionally biased region" description="Basic residues" evidence="1">
    <location>
        <begin position="265"/>
        <end position="282"/>
    </location>
</feature>
<dbReference type="InterPro" id="IPR011598">
    <property type="entry name" value="bHLH_dom"/>
</dbReference>
<dbReference type="SUPFAM" id="SSF47459">
    <property type="entry name" value="HLH, helix-loop-helix DNA-binding domain"/>
    <property type="match status" value="1"/>
</dbReference>
<reference evidence="3" key="1">
    <citation type="submission" date="2021-12" db="EMBL/GenBank/DDBJ databases">
        <authorList>
            <person name="King R."/>
        </authorList>
    </citation>
    <scope>NUCLEOTIDE SEQUENCE</scope>
</reference>
<dbReference type="GO" id="GO:0046983">
    <property type="term" value="F:protein dimerization activity"/>
    <property type="evidence" value="ECO:0007669"/>
    <property type="project" value="InterPro"/>
</dbReference>
<dbReference type="Gene3D" id="4.10.280.10">
    <property type="entry name" value="Helix-loop-helix DNA-binding domain"/>
    <property type="match status" value="1"/>
</dbReference>
<reference evidence="3" key="2">
    <citation type="submission" date="2022-10" db="EMBL/GenBank/DDBJ databases">
        <authorList>
            <consortium name="ENA_rothamsted_submissions"/>
            <consortium name="culmorum"/>
            <person name="King R."/>
        </authorList>
    </citation>
    <scope>NUCLEOTIDE SEQUENCE</scope>
</reference>
<feature type="compositionally biased region" description="Polar residues" evidence="1">
    <location>
        <begin position="318"/>
        <end position="329"/>
    </location>
</feature>
<feature type="compositionally biased region" description="Low complexity" evidence="1">
    <location>
        <begin position="417"/>
        <end position="440"/>
    </location>
</feature>
<dbReference type="EMBL" id="OU893342">
    <property type="protein sequence ID" value="CAH0748123.1"/>
    <property type="molecule type" value="Genomic_DNA"/>
</dbReference>
<feature type="region of interest" description="Disordered" evidence="1">
    <location>
        <begin position="404"/>
        <end position="444"/>
    </location>
</feature>
<dbReference type="AlphaFoldDB" id="A0A9P0C623"/>
<dbReference type="Proteomes" id="UP001153714">
    <property type="component" value="Chromosome 11"/>
</dbReference>
<dbReference type="InterPro" id="IPR036638">
    <property type="entry name" value="HLH_DNA-bd_sf"/>
</dbReference>
<keyword evidence="4" id="KW-1185">Reference proteome</keyword>
<feature type="region of interest" description="Disordered" evidence="1">
    <location>
        <begin position="497"/>
        <end position="526"/>
    </location>
</feature>
<feature type="non-terminal residue" evidence="3">
    <location>
        <position position="526"/>
    </location>
</feature>
<dbReference type="PROSITE" id="PS50888">
    <property type="entry name" value="BHLH"/>
    <property type="match status" value="1"/>
</dbReference>
<evidence type="ECO:0000256" key="1">
    <source>
        <dbReference type="SAM" id="MobiDB-lite"/>
    </source>
</evidence>
<evidence type="ECO:0000259" key="2">
    <source>
        <dbReference type="PROSITE" id="PS50888"/>
    </source>
</evidence>
<evidence type="ECO:0000313" key="4">
    <source>
        <dbReference type="Proteomes" id="UP001153714"/>
    </source>
</evidence>
<dbReference type="OrthoDB" id="60033at2759"/>
<feature type="region of interest" description="Disordered" evidence="1">
    <location>
        <begin position="263"/>
        <end position="330"/>
    </location>
</feature>
<sequence>MSFVYCINSTVNISLFIVSMESTGNKSRTPSRCREWERQRRNKFNEAISKLGEIVKNMCKAQSTGKETENIQYPKIEIIQKATLYLTNSVQENTQLKAEILALQVELDVIKNKVKKDASTQVIISVCRKNPNTKYSKSVKQQKLKRNALKEKPNLNPNLTIETNTLKQKPIQILPQLLPKTNVNNNKRSPENTIVVLPASPYIFPPRPLLFPTVPPAIVLVDSGLQTLNKFSNPVVNRNSGDVTKTTMVNILPISAYSRPLSATKVKKNATKSKKDNKKSFKSSKTTEKIVEPEENKESDAQSKDVTDNNVKDDSNKVSHNNSNTTIKANSCEGVKHDAAENIGLSKNSVSSNEISEINIKTDKTTVITKTSSSQSNETDKIKEKDKDIDDCSKKTQVCHIPDKKPAQCTSSKIEKSSNTILSSESSSKSNKTTSAEKASLQIDKDKENKLPNILETTLCDTVVDGGNARLELAEEFLAASPTAAFLMSFPLVSGNRADSPADEPHNSVQNNNKDNKLTIQPAQYF</sequence>